<feature type="domain" description="ABC-2 type transporter transmembrane" evidence="7">
    <location>
        <begin position="299"/>
        <end position="465"/>
    </location>
</feature>
<proteinExistence type="predicted"/>
<feature type="transmembrane region" description="Helical" evidence="6">
    <location>
        <begin position="447"/>
        <end position="466"/>
    </location>
</feature>
<dbReference type="GO" id="GO:0140359">
    <property type="term" value="F:ABC-type transporter activity"/>
    <property type="evidence" value="ECO:0007669"/>
    <property type="project" value="InterPro"/>
</dbReference>
<comment type="subcellular location">
    <subcellularLocation>
        <location evidence="1">Membrane</location>
        <topology evidence="1">Multi-pass membrane protein</topology>
    </subcellularLocation>
</comment>
<evidence type="ECO:0000313" key="9">
    <source>
        <dbReference type="EMBL" id="OMO88725.1"/>
    </source>
</evidence>
<evidence type="ECO:0000259" key="7">
    <source>
        <dbReference type="Pfam" id="PF01061"/>
    </source>
</evidence>
<feature type="domain" description="Plant PDR ABC transporter associated" evidence="8">
    <location>
        <begin position="179"/>
        <end position="238"/>
    </location>
</feature>
<feature type="transmembrane region" description="Helical" evidence="6">
    <location>
        <begin position="386"/>
        <end position="410"/>
    </location>
</feature>
<evidence type="ECO:0000256" key="4">
    <source>
        <dbReference type="ARBA" id="ARBA00022989"/>
    </source>
</evidence>
<gene>
    <name evidence="9" type="ORF">COLO4_20101</name>
</gene>
<dbReference type="AlphaFoldDB" id="A0A1R3J1L6"/>
<keyword evidence="10" id="KW-1185">Reference proteome</keyword>
<evidence type="ECO:0000256" key="5">
    <source>
        <dbReference type="ARBA" id="ARBA00023136"/>
    </source>
</evidence>
<protein>
    <submittedName>
        <fullName evidence="9">ABC-2 type transporter</fullName>
    </submittedName>
</protein>
<feature type="transmembrane region" description="Helical" evidence="6">
    <location>
        <begin position="416"/>
        <end position="435"/>
    </location>
</feature>
<comment type="caution">
    <text evidence="9">The sequence shown here is derived from an EMBL/GenBank/DDBJ whole genome shotgun (WGS) entry which is preliminary data.</text>
</comment>
<sequence length="528" mass="59915">MAGQNTSLVTDYVLKILGLDICSDIMVGDEMRRGISGGQKKRVTTAWAFALPIWVLRIPLSLLESGIWIALTYYTIGFAPAASRFFRQFLAFFGIHQMALSLFRFIAALGRTQVVANTLGTFTLLVVFVLGGFVVAKDDIKPWMIWGYYVSPMSYGQNAIVINEFLDKRWSAPYPVSSTSNETTTVGKILLKTRGMYTEDHWYWICVIVLVAFSLLFNLLFITALTYLNPLGDSKSVILEDDESKRQKQLSSDGQHNLKTIEMTSQSTPFEGTEMSVKNNDSILSAADQAPTKKGMVHKQQDLMNLLGAMYSAVLFLGATNTSAVQSIVAIERTVFYRERAAGMYSPLPYAFAQVAIEAIYVSIQTLTYSILLYTMIGFPTDVGKFFLFYYFILMCFMYFTLYGMMLVALTPNHQFAAIVMSFFLSFWNLFSGFLIPRTEIPIWWRWYYWASPVAWTIYGLVSSQVGDKLDMVEIPGAVSMTVKDYLKTQLGFDYDFLPYVIVAHVGWVLLFLFVFAYGIKFLNFQRR</sequence>
<organism evidence="9 10">
    <name type="scientific">Corchorus olitorius</name>
    <dbReference type="NCBI Taxonomy" id="93759"/>
    <lineage>
        <taxon>Eukaryota</taxon>
        <taxon>Viridiplantae</taxon>
        <taxon>Streptophyta</taxon>
        <taxon>Embryophyta</taxon>
        <taxon>Tracheophyta</taxon>
        <taxon>Spermatophyta</taxon>
        <taxon>Magnoliopsida</taxon>
        <taxon>eudicotyledons</taxon>
        <taxon>Gunneridae</taxon>
        <taxon>Pentapetalae</taxon>
        <taxon>rosids</taxon>
        <taxon>malvids</taxon>
        <taxon>Malvales</taxon>
        <taxon>Malvaceae</taxon>
        <taxon>Grewioideae</taxon>
        <taxon>Apeibeae</taxon>
        <taxon>Corchorus</taxon>
    </lineage>
</organism>
<name>A0A1R3J1L6_9ROSI</name>
<feature type="transmembrane region" description="Helical" evidence="6">
    <location>
        <begin position="89"/>
        <end position="107"/>
    </location>
</feature>
<accession>A0A1R3J1L6</accession>
<dbReference type="GO" id="GO:0005886">
    <property type="term" value="C:plasma membrane"/>
    <property type="evidence" value="ECO:0007669"/>
    <property type="project" value="UniProtKB-ARBA"/>
</dbReference>
<feature type="domain" description="ABC-2 type transporter transmembrane" evidence="7">
    <location>
        <begin position="42"/>
        <end position="165"/>
    </location>
</feature>
<feature type="transmembrane region" description="Helical" evidence="6">
    <location>
        <begin position="303"/>
        <end position="331"/>
    </location>
</feature>
<evidence type="ECO:0000256" key="6">
    <source>
        <dbReference type="SAM" id="Phobius"/>
    </source>
</evidence>
<keyword evidence="4 6" id="KW-1133">Transmembrane helix</keyword>
<keyword evidence="3 6" id="KW-0812">Transmembrane</keyword>
<feature type="transmembrane region" description="Helical" evidence="6">
    <location>
        <begin position="351"/>
        <end position="374"/>
    </location>
</feature>
<dbReference type="PANTHER" id="PTHR19241">
    <property type="entry name" value="ATP-BINDING CASSETTE TRANSPORTER"/>
    <property type="match status" value="1"/>
</dbReference>
<dbReference type="InterPro" id="IPR013581">
    <property type="entry name" value="PDR_assoc"/>
</dbReference>
<feature type="transmembrane region" description="Helical" evidence="6">
    <location>
        <begin position="114"/>
        <end position="136"/>
    </location>
</feature>
<dbReference type="Pfam" id="PF08370">
    <property type="entry name" value="PDR_assoc"/>
    <property type="match status" value="1"/>
</dbReference>
<evidence type="ECO:0000313" key="10">
    <source>
        <dbReference type="Proteomes" id="UP000187203"/>
    </source>
</evidence>
<evidence type="ECO:0000259" key="8">
    <source>
        <dbReference type="Pfam" id="PF08370"/>
    </source>
</evidence>
<dbReference type="OrthoDB" id="66620at2759"/>
<dbReference type="Proteomes" id="UP000187203">
    <property type="component" value="Unassembled WGS sequence"/>
</dbReference>
<reference evidence="10" key="1">
    <citation type="submission" date="2013-09" db="EMBL/GenBank/DDBJ databases">
        <title>Corchorus olitorius genome sequencing.</title>
        <authorList>
            <person name="Alam M."/>
            <person name="Haque M.S."/>
            <person name="Islam M.S."/>
            <person name="Emdad E.M."/>
            <person name="Islam M.M."/>
            <person name="Ahmed B."/>
            <person name="Halim A."/>
            <person name="Hossen Q.M.M."/>
            <person name="Hossain M.Z."/>
            <person name="Ahmed R."/>
            <person name="Khan M.M."/>
            <person name="Islam R."/>
            <person name="Rashid M.M."/>
            <person name="Khan S.A."/>
            <person name="Rahman M.S."/>
            <person name="Alam M."/>
            <person name="Yahiya A.S."/>
            <person name="Khan M.S."/>
            <person name="Azam M.S."/>
            <person name="Haque T."/>
            <person name="Lashkar M.Z.H."/>
            <person name="Akhand A.I."/>
            <person name="Morshed G."/>
            <person name="Roy S."/>
            <person name="Uddin K.S."/>
            <person name="Rabeya T."/>
            <person name="Hossain A.S."/>
            <person name="Chowdhury A."/>
            <person name="Snigdha A.R."/>
            <person name="Mortoza M.S."/>
            <person name="Matin S.A."/>
            <person name="Hoque S.M.E."/>
            <person name="Islam M.K."/>
            <person name="Roy D.K."/>
            <person name="Haider R."/>
            <person name="Moosa M.M."/>
            <person name="Elias S.M."/>
            <person name="Hasan A.M."/>
            <person name="Jahan S."/>
            <person name="Shafiuddin M."/>
            <person name="Mahmood N."/>
            <person name="Shommy N.S."/>
        </authorList>
    </citation>
    <scope>NUCLEOTIDE SEQUENCE [LARGE SCALE GENOMIC DNA]</scope>
    <source>
        <strain evidence="10">cv. O-4</strain>
    </source>
</reference>
<feature type="transmembrane region" description="Helical" evidence="6">
    <location>
        <begin position="202"/>
        <end position="228"/>
    </location>
</feature>
<keyword evidence="5 6" id="KW-0472">Membrane</keyword>
<dbReference type="Pfam" id="PF01061">
    <property type="entry name" value="ABC2_membrane"/>
    <property type="match status" value="2"/>
</dbReference>
<evidence type="ECO:0000256" key="1">
    <source>
        <dbReference type="ARBA" id="ARBA00004141"/>
    </source>
</evidence>
<dbReference type="EMBL" id="AWUE01017011">
    <property type="protein sequence ID" value="OMO88725.1"/>
    <property type="molecule type" value="Genomic_DNA"/>
</dbReference>
<dbReference type="STRING" id="93759.A0A1R3J1L6"/>
<feature type="transmembrane region" description="Helical" evidence="6">
    <location>
        <begin position="497"/>
        <end position="520"/>
    </location>
</feature>
<evidence type="ECO:0000256" key="2">
    <source>
        <dbReference type="ARBA" id="ARBA00022448"/>
    </source>
</evidence>
<keyword evidence="2" id="KW-0813">Transport</keyword>
<feature type="transmembrane region" description="Helical" evidence="6">
    <location>
        <begin position="46"/>
        <end position="69"/>
    </location>
</feature>
<evidence type="ECO:0000256" key="3">
    <source>
        <dbReference type="ARBA" id="ARBA00022692"/>
    </source>
</evidence>
<dbReference type="InterPro" id="IPR013525">
    <property type="entry name" value="ABC2_TM"/>
</dbReference>